<keyword evidence="5" id="KW-0539">Nucleus</keyword>
<keyword evidence="2" id="KW-0805">Transcription regulation</keyword>
<evidence type="ECO:0000313" key="7">
    <source>
        <dbReference type="EMBL" id="KAF6177060.1"/>
    </source>
</evidence>
<dbReference type="PANTHER" id="PTHR31920:SF135">
    <property type="entry name" value="B3 DOMAIN-CONTAINING PROTEIN OS03G0621600-RELATED"/>
    <property type="match status" value="1"/>
</dbReference>
<dbReference type="InterPro" id="IPR003340">
    <property type="entry name" value="B3_DNA-bd"/>
</dbReference>
<evidence type="ECO:0000256" key="2">
    <source>
        <dbReference type="ARBA" id="ARBA00023015"/>
    </source>
</evidence>
<name>A0A7J7PCM8_9MAGN</name>
<dbReference type="PROSITE" id="PS50863">
    <property type="entry name" value="B3"/>
    <property type="match status" value="2"/>
</dbReference>
<dbReference type="InterPro" id="IPR015300">
    <property type="entry name" value="DNA-bd_pseudobarrel_sf"/>
</dbReference>
<dbReference type="SMART" id="SM01019">
    <property type="entry name" value="B3"/>
    <property type="match status" value="2"/>
</dbReference>
<gene>
    <name evidence="7" type="ORF">GIB67_015935</name>
</gene>
<comment type="caution">
    <text evidence="7">The sequence shown here is derived from an EMBL/GenBank/DDBJ whole genome shotgun (WGS) entry which is preliminary data.</text>
</comment>
<evidence type="ECO:0000256" key="4">
    <source>
        <dbReference type="ARBA" id="ARBA00023163"/>
    </source>
</evidence>
<dbReference type="OrthoDB" id="635132at2759"/>
<evidence type="ECO:0000256" key="3">
    <source>
        <dbReference type="ARBA" id="ARBA00023125"/>
    </source>
</evidence>
<dbReference type="GO" id="GO:0003677">
    <property type="term" value="F:DNA binding"/>
    <property type="evidence" value="ECO:0007669"/>
    <property type="project" value="UniProtKB-KW"/>
</dbReference>
<dbReference type="CDD" id="cd10017">
    <property type="entry name" value="B3_DNA"/>
    <property type="match status" value="2"/>
</dbReference>
<comment type="subcellular location">
    <subcellularLocation>
        <location evidence="1">Nucleus</location>
    </subcellularLocation>
</comment>
<proteinExistence type="predicted"/>
<evidence type="ECO:0000259" key="6">
    <source>
        <dbReference type="PROSITE" id="PS50863"/>
    </source>
</evidence>
<keyword evidence="3" id="KW-0238">DNA-binding</keyword>
<keyword evidence="4" id="KW-0804">Transcription</keyword>
<feature type="non-terminal residue" evidence="7">
    <location>
        <position position="1"/>
    </location>
</feature>
<evidence type="ECO:0000256" key="1">
    <source>
        <dbReference type="ARBA" id="ARBA00004123"/>
    </source>
</evidence>
<dbReference type="AlphaFoldDB" id="A0A7J7PCM8"/>
<feature type="domain" description="TF-B3" evidence="6">
    <location>
        <begin position="1"/>
        <end position="78"/>
    </location>
</feature>
<reference evidence="7 8" key="1">
    <citation type="journal article" date="2020" name="IScience">
        <title>Genome Sequencing of the Endangered Kingdonia uniflora (Circaeasteraceae, Ranunculales) Reveals Potential Mechanisms of Evolutionary Specialization.</title>
        <authorList>
            <person name="Sun Y."/>
            <person name="Deng T."/>
            <person name="Zhang A."/>
            <person name="Moore M.J."/>
            <person name="Landis J.B."/>
            <person name="Lin N."/>
            <person name="Zhang H."/>
            <person name="Zhang X."/>
            <person name="Huang J."/>
            <person name="Zhang X."/>
            <person name="Sun H."/>
            <person name="Wang H."/>
        </authorList>
    </citation>
    <scope>NUCLEOTIDE SEQUENCE [LARGE SCALE GENOMIC DNA]</scope>
    <source>
        <strain evidence="7">TB1705</strain>
        <tissue evidence="7">Leaf</tissue>
    </source>
</reference>
<dbReference type="EMBL" id="JACGCM010000004">
    <property type="protein sequence ID" value="KAF6177060.1"/>
    <property type="molecule type" value="Genomic_DNA"/>
</dbReference>
<dbReference type="PANTHER" id="PTHR31920">
    <property type="entry name" value="B3 DOMAIN-CONTAINING"/>
    <property type="match status" value="1"/>
</dbReference>
<dbReference type="GO" id="GO:0005634">
    <property type="term" value="C:nucleus"/>
    <property type="evidence" value="ECO:0007669"/>
    <property type="project" value="UniProtKB-SubCell"/>
</dbReference>
<protein>
    <recommendedName>
        <fullName evidence="6">TF-B3 domain-containing protein</fullName>
    </recommendedName>
</protein>
<dbReference type="Proteomes" id="UP000541444">
    <property type="component" value="Unassembled WGS sequence"/>
</dbReference>
<feature type="domain" description="TF-B3" evidence="6">
    <location>
        <begin position="133"/>
        <end position="230"/>
    </location>
</feature>
<dbReference type="Pfam" id="PF02362">
    <property type="entry name" value="B3"/>
    <property type="match status" value="2"/>
</dbReference>
<dbReference type="InterPro" id="IPR050655">
    <property type="entry name" value="Plant_B3_domain"/>
</dbReference>
<sequence>RVPDAFVQRFNGNFPTNVFLVSSAGRSWEMSMKKFNNDLVFRRGWQAFVRDHSLEVGDFLVFRYDGCSKFYVKIYGRTACEKEITLDRRNNGDKINSAAAVQGGFVQPERKHWAALVQPKNTFIIEHGRKRTKGATICFYMPIRRKNMLVPVQLAEESNLVTKESAMLQDPKGRLWPVKINLWENGNVNLGRGWKDFWKANLFREGLRCKFEFDREEGPEGFVIKVSPEEP</sequence>
<evidence type="ECO:0000313" key="8">
    <source>
        <dbReference type="Proteomes" id="UP000541444"/>
    </source>
</evidence>
<accession>A0A7J7PCM8</accession>
<keyword evidence="8" id="KW-1185">Reference proteome</keyword>
<evidence type="ECO:0000256" key="5">
    <source>
        <dbReference type="ARBA" id="ARBA00023242"/>
    </source>
</evidence>
<organism evidence="7 8">
    <name type="scientific">Kingdonia uniflora</name>
    <dbReference type="NCBI Taxonomy" id="39325"/>
    <lineage>
        <taxon>Eukaryota</taxon>
        <taxon>Viridiplantae</taxon>
        <taxon>Streptophyta</taxon>
        <taxon>Embryophyta</taxon>
        <taxon>Tracheophyta</taxon>
        <taxon>Spermatophyta</taxon>
        <taxon>Magnoliopsida</taxon>
        <taxon>Ranunculales</taxon>
        <taxon>Circaeasteraceae</taxon>
        <taxon>Kingdonia</taxon>
    </lineage>
</organism>
<dbReference type="SUPFAM" id="SSF101936">
    <property type="entry name" value="DNA-binding pseudobarrel domain"/>
    <property type="match status" value="2"/>
</dbReference>
<dbReference type="Gene3D" id="2.40.330.10">
    <property type="entry name" value="DNA-binding pseudobarrel domain"/>
    <property type="match status" value="2"/>
</dbReference>